<feature type="domain" description="HTH araC/xylS-type" evidence="5">
    <location>
        <begin position="137"/>
        <end position="235"/>
    </location>
</feature>
<evidence type="ECO:0000256" key="2">
    <source>
        <dbReference type="ARBA" id="ARBA00023125"/>
    </source>
</evidence>
<evidence type="ECO:0000313" key="7">
    <source>
        <dbReference type="EMBL" id="MBB6481997.1"/>
    </source>
</evidence>
<dbReference type="SUPFAM" id="SSF52172">
    <property type="entry name" value="CheY-like"/>
    <property type="match status" value="1"/>
</dbReference>
<dbReference type="GO" id="GO:0043565">
    <property type="term" value="F:sequence-specific DNA binding"/>
    <property type="evidence" value="ECO:0007669"/>
    <property type="project" value="InterPro"/>
</dbReference>
<dbReference type="InterPro" id="IPR020449">
    <property type="entry name" value="Tscrpt_reg_AraC-type_HTH"/>
</dbReference>
<dbReference type="AlphaFoldDB" id="A0A841RFK2"/>
<dbReference type="InterPro" id="IPR011006">
    <property type="entry name" value="CheY-like_superfamily"/>
</dbReference>
<dbReference type="SMART" id="SM00342">
    <property type="entry name" value="HTH_ARAC"/>
    <property type="match status" value="1"/>
</dbReference>
<dbReference type="PROSITE" id="PS00041">
    <property type="entry name" value="HTH_ARAC_FAMILY_1"/>
    <property type="match status" value="1"/>
</dbReference>
<evidence type="ECO:0000313" key="8">
    <source>
        <dbReference type="Proteomes" id="UP000587760"/>
    </source>
</evidence>
<organism evidence="7 8">
    <name type="scientific">Spirochaeta isovalerica</name>
    <dbReference type="NCBI Taxonomy" id="150"/>
    <lineage>
        <taxon>Bacteria</taxon>
        <taxon>Pseudomonadati</taxon>
        <taxon>Spirochaetota</taxon>
        <taxon>Spirochaetia</taxon>
        <taxon>Spirochaetales</taxon>
        <taxon>Spirochaetaceae</taxon>
        <taxon>Spirochaeta</taxon>
    </lineage>
</organism>
<feature type="domain" description="Response regulatory" evidence="6">
    <location>
        <begin position="2"/>
        <end position="118"/>
    </location>
</feature>
<keyword evidence="4" id="KW-0597">Phosphoprotein</keyword>
<dbReference type="RefSeq" id="WP_184748235.1">
    <property type="nucleotide sequence ID" value="NZ_JACHGJ010000009.1"/>
</dbReference>
<dbReference type="PRINTS" id="PR00032">
    <property type="entry name" value="HTHARAC"/>
</dbReference>
<dbReference type="InterPro" id="IPR001789">
    <property type="entry name" value="Sig_transdc_resp-reg_receiver"/>
</dbReference>
<reference evidence="7 8" key="1">
    <citation type="submission" date="2020-08" db="EMBL/GenBank/DDBJ databases">
        <title>Genomic Encyclopedia of Type Strains, Phase IV (KMG-IV): sequencing the most valuable type-strain genomes for metagenomic binning, comparative biology and taxonomic classification.</title>
        <authorList>
            <person name="Goeker M."/>
        </authorList>
    </citation>
    <scope>NUCLEOTIDE SEQUENCE [LARGE SCALE GENOMIC DNA]</scope>
    <source>
        <strain evidence="7 8">DSM 2461</strain>
    </source>
</reference>
<protein>
    <submittedName>
        <fullName evidence="7">YesN/AraC family two-component response regulator</fullName>
    </submittedName>
</protein>
<dbReference type="InterPro" id="IPR018062">
    <property type="entry name" value="HTH_AraC-typ_CS"/>
</dbReference>
<feature type="modified residue" description="4-aspartylphosphate" evidence="4">
    <location>
        <position position="53"/>
    </location>
</feature>
<dbReference type="PROSITE" id="PS50110">
    <property type="entry name" value="RESPONSE_REGULATORY"/>
    <property type="match status" value="1"/>
</dbReference>
<sequence>MKILIADDEIYVRVELRSLLEDLVPSAEIIEAGNGTELDNALQEDYFNLVFLDIRMPGASGLEVLEKNFKRHQNTVFIIVSGYSDFEYARKALRLDVTEYMLKPVDRKELSEVLGRVIPLVELHRSEEKDISSRLIRDAETIIYKRYKEVIGVAQIADELHVSPNYLSSQFKKQKGMTLTSYITDLRLKTASEMLKLPGANIKNISESLGYQSSRHFARLFKEKFGCTPSEYSEMSRV</sequence>
<accession>A0A841RFK2</accession>
<evidence type="ECO:0000256" key="1">
    <source>
        <dbReference type="ARBA" id="ARBA00023015"/>
    </source>
</evidence>
<evidence type="ECO:0000259" key="5">
    <source>
        <dbReference type="PROSITE" id="PS01124"/>
    </source>
</evidence>
<dbReference type="GO" id="GO:0000160">
    <property type="term" value="P:phosphorelay signal transduction system"/>
    <property type="evidence" value="ECO:0007669"/>
    <property type="project" value="InterPro"/>
</dbReference>
<evidence type="ECO:0000259" key="6">
    <source>
        <dbReference type="PROSITE" id="PS50110"/>
    </source>
</evidence>
<dbReference type="Pfam" id="PF12833">
    <property type="entry name" value="HTH_18"/>
    <property type="match status" value="1"/>
</dbReference>
<dbReference type="PANTHER" id="PTHR43280">
    <property type="entry name" value="ARAC-FAMILY TRANSCRIPTIONAL REGULATOR"/>
    <property type="match status" value="1"/>
</dbReference>
<evidence type="ECO:0000256" key="4">
    <source>
        <dbReference type="PROSITE-ProRule" id="PRU00169"/>
    </source>
</evidence>
<name>A0A841RFK2_9SPIO</name>
<dbReference type="InterPro" id="IPR009057">
    <property type="entry name" value="Homeodomain-like_sf"/>
</dbReference>
<dbReference type="CDD" id="cd17536">
    <property type="entry name" value="REC_YesN-like"/>
    <property type="match status" value="1"/>
</dbReference>
<dbReference type="Gene3D" id="1.10.10.60">
    <property type="entry name" value="Homeodomain-like"/>
    <property type="match status" value="2"/>
</dbReference>
<evidence type="ECO:0000256" key="3">
    <source>
        <dbReference type="ARBA" id="ARBA00023163"/>
    </source>
</evidence>
<keyword evidence="1" id="KW-0805">Transcription regulation</keyword>
<gene>
    <name evidence="7" type="ORF">HNR50_003685</name>
</gene>
<comment type="caution">
    <text evidence="7">The sequence shown here is derived from an EMBL/GenBank/DDBJ whole genome shotgun (WGS) entry which is preliminary data.</text>
</comment>
<proteinExistence type="predicted"/>
<dbReference type="Gene3D" id="3.40.50.2300">
    <property type="match status" value="1"/>
</dbReference>
<dbReference type="EMBL" id="JACHGJ010000009">
    <property type="protein sequence ID" value="MBB6481997.1"/>
    <property type="molecule type" value="Genomic_DNA"/>
</dbReference>
<dbReference type="SMART" id="SM00448">
    <property type="entry name" value="REC"/>
    <property type="match status" value="1"/>
</dbReference>
<dbReference type="InterPro" id="IPR018060">
    <property type="entry name" value="HTH_AraC"/>
</dbReference>
<dbReference type="PANTHER" id="PTHR43280:SF2">
    <property type="entry name" value="HTH-TYPE TRANSCRIPTIONAL REGULATOR EXSA"/>
    <property type="match status" value="1"/>
</dbReference>
<dbReference type="PROSITE" id="PS01124">
    <property type="entry name" value="HTH_ARAC_FAMILY_2"/>
    <property type="match status" value="1"/>
</dbReference>
<dbReference type="GO" id="GO:0003700">
    <property type="term" value="F:DNA-binding transcription factor activity"/>
    <property type="evidence" value="ECO:0007669"/>
    <property type="project" value="InterPro"/>
</dbReference>
<dbReference type="Proteomes" id="UP000587760">
    <property type="component" value="Unassembled WGS sequence"/>
</dbReference>
<dbReference type="SUPFAM" id="SSF46689">
    <property type="entry name" value="Homeodomain-like"/>
    <property type="match status" value="2"/>
</dbReference>
<dbReference type="Pfam" id="PF00072">
    <property type="entry name" value="Response_reg"/>
    <property type="match status" value="1"/>
</dbReference>
<keyword evidence="8" id="KW-1185">Reference proteome</keyword>
<keyword evidence="2" id="KW-0238">DNA-binding</keyword>
<keyword evidence="3" id="KW-0804">Transcription</keyword>